<protein>
    <recommendedName>
        <fullName evidence="3">F-box domain-containing protein</fullName>
    </recommendedName>
</protein>
<sequence>MDMDLQALDPSFEEIFKSDQDLTPFRLFDLPAELWLRVIDLAVTKSDSITITKGRSALDQVEIVRQPAITRTCRLLRQEALRMFYRHNDFEAMHFTGVACPRKWFVAIGKENLMAMHSFTFYAKFQSGFWMDKFREIGIKAEVERTPHGGMERRGSVYSKLMVKFCDGDVVPISS</sequence>
<evidence type="ECO:0008006" key="3">
    <source>
        <dbReference type="Google" id="ProtNLM"/>
    </source>
</evidence>
<dbReference type="EMBL" id="CP138583">
    <property type="protein sequence ID" value="WPH00079.1"/>
    <property type="molecule type" value="Genomic_DNA"/>
</dbReference>
<evidence type="ECO:0000313" key="1">
    <source>
        <dbReference type="EMBL" id="WPH00079.1"/>
    </source>
</evidence>
<proteinExistence type="predicted"/>
<dbReference type="Proteomes" id="UP001303373">
    <property type="component" value="Chromosome 4"/>
</dbReference>
<organism evidence="1 2">
    <name type="scientific">Acrodontium crateriforme</name>
    <dbReference type="NCBI Taxonomy" id="150365"/>
    <lineage>
        <taxon>Eukaryota</taxon>
        <taxon>Fungi</taxon>
        <taxon>Dikarya</taxon>
        <taxon>Ascomycota</taxon>
        <taxon>Pezizomycotina</taxon>
        <taxon>Dothideomycetes</taxon>
        <taxon>Dothideomycetidae</taxon>
        <taxon>Mycosphaerellales</taxon>
        <taxon>Teratosphaeriaceae</taxon>
        <taxon>Acrodontium</taxon>
    </lineage>
</organism>
<name>A0AAQ3M1W9_9PEZI</name>
<gene>
    <name evidence="1" type="ORF">R9X50_00290200</name>
</gene>
<dbReference type="AlphaFoldDB" id="A0AAQ3M1W9"/>
<keyword evidence="2" id="KW-1185">Reference proteome</keyword>
<accession>A0AAQ3M1W9</accession>
<reference evidence="1 2" key="1">
    <citation type="submission" date="2023-11" db="EMBL/GenBank/DDBJ databases">
        <title>An acidophilic fungus is an integral part of prey digestion in a carnivorous sundew plant.</title>
        <authorList>
            <person name="Tsai I.J."/>
        </authorList>
    </citation>
    <scope>NUCLEOTIDE SEQUENCE [LARGE SCALE GENOMIC DNA]</scope>
    <source>
        <strain evidence="1">169a</strain>
    </source>
</reference>
<evidence type="ECO:0000313" key="2">
    <source>
        <dbReference type="Proteomes" id="UP001303373"/>
    </source>
</evidence>